<reference evidence="2 3" key="1">
    <citation type="journal article" date="2012" name="Stand. Genomic Sci.">
        <title>Genome sequence of the soil bacterium Saccharomonospora azurea type strain (NA-128(T)).</title>
        <authorList>
            <person name="Klenk H.P."/>
            <person name="Held B."/>
            <person name="Lucas S."/>
            <person name="Lapidus A."/>
            <person name="Copeland A."/>
            <person name="Hammon N."/>
            <person name="Pitluck S."/>
            <person name="Goodwin L.A."/>
            <person name="Han C."/>
            <person name="Tapia R."/>
            <person name="Brambilla E.M."/>
            <person name="Potter G."/>
            <person name="Land M."/>
            <person name="Ivanova N."/>
            <person name="Rohde M."/>
            <person name="Goker M."/>
            <person name="Detter J.C."/>
            <person name="Kyrpides N.C."/>
            <person name="Woyke T."/>
        </authorList>
    </citation>
    <scope>NUCLEOTIDE SEQUENCE [LARGE SCALE GENOMIC DNA]</scope>
    <source>
        <strain evidence="2 3">NA-128</strain>
    </source>
</reference>
<dbReference type="EMBL" id="CM001466">
    <property type="protein sequence ID" value="EHY90030.1"/>
    <property type="molecule type" value="Genomic_DNA"/>
</dbReference>
<protein>
    <submittedName>
        <fullName evidence="2">Uncharacterized protein</fullName>
    </submittedName>
</protein>
<dbReference type="HOGENOM" id="CLU_2221310_0_0_11"/>
<dbReference type="Proteomes" id="UP000004705">
    <property type="component" value="Chromosome"/>
</dbReference>
<evidence type="ECO:0000313" key="3">
    <source>
        <dbReference type="Proteomes" id="UP000004705"/>
    </source>
</evidence>
<accession>H8GFG8</accession>
<feature type="compositionally biased region" description="Basic and acidic residues" evidence="1">
    <location>
        <begin position="1"/>
        <end position="12"/>
    </location>
</feature>
<dbReference type="AlphaFoldDB" id="H8GFG8"/>
<feature type="compositionally biased region" description="Basic and acidic residues" evidence="1">
    <location>
        <begin position="55"/>
        <end position="67"/>
    </location>
</feature>
<name>H8GFG8_9PSEU</name>
<keyword evidence="3" id="KW-1185">Reference proteome</keyword>
<dbReference type="RefSeq" id="WP_005443156.1">
    <property type="nucleotide sequence ID" value="NZ_CM001466.1"/>
</dbReference>
<evidence type="ECO:0000313" key="2">
    <source>
        <dbReference type="EMBL" id="EHY90030.1"/>
    </source>
</evidence>
<gene>
    <name evidence="2" type="ORF">SacazDRAFT_03150</name>
</gene>
<feature type="region of interest" description="Disordered" evidence="1">
    <location>
        <begin position="1"/>
        <end position="69"/>
    </location>
</feature>
<evidence type="ECO:0000256" key="1">
    <source>
        <dbReference type="SAM" id="MobiDB-lite"/>
    </source>
</evidence>
<proteinExistence type="predicted"/>
<sequence length="106" mass="11705">MTDSANSDHAENAENAEAPDDHDGSPDIAFTARVSGRRLRWHDDPQTTVSFDGSEGFRSRSHSDRVGLPKTVRARHTYRDVTVDYRLECALPESPPETPPDSEPGS</sequence>
<organism evidence="2 3">
    <name type="scientific">Saccharomonospora azurea NA-128</name>
    <dbReference type="NCBI Taxonomy" id="882081"/>
    <lineage>
        <taxon>Bacteria</taxon>
        <taxon>Bacillati</taxon>
        <taxon>Actinomycetota</taxon>
        <taxon>Actinomycetes</taxon>
        <taxon>Pseudonocardiales</taxon>
        <taxon>Pseudonocardiaceae</taxon>
        <taxon>Saccharomonospora</taxon>
    </lineage>
</organism>